<organism evidence="4 5">
    <name type="scientific">Fodinibius salsisoli</name>
    <dbReference type="NCBI Taxonomy" id="2820877"/>
    <lineage>
        <taxon>Bacteria</taxon>
        <taxon>Pseudomonadati</taxon>
        <taxon>Balneolota</taxon>
        <taxon>Balneolia</taxon>
        <taxon>Balneolales</taxon>
        <taxon>Balneolaceae</taxon>
        <taxon>Fodinibius</taxon>
    </lineage>
</organism>
<evidence type="ECO:0000256" key="1">
    <source>
        <dbReference type="SAM" id="Coils"/>
    </source>
</evidence>
<evidence type="ECO:0000313" key="4">
    <source>
        <dbReference type="EMBL" id="MCW9707962.1"/>
    </source>
</evidence>
<keyword evidence="2" id="KW-0812">Transmembrane</keyword>
<feature type="transmembrane region" description="Helical" evidence="2">
    <location>
        <begin position="298"/>
        <end position="317"/>
    </location>
</feature>
<dbReference type="InterPro" id="IPR027267">
    <property type="entry name" value="AH/BAR_dom_sf"/>
</dbReference>
<reference evidence="4 5" key="1">
    <citation type="submission" date="2021-03" db="EMBL/GenBank/DDBJ databases">
        <title>Aliifodinibius sp. nov., a new bacterium isolated from saline soil.</title>
        <authorList>
            <person name="Galisteo C."/>
            <person name="De La Haba R."/>
            <person name="Sanchez-Porro C."/>
            <person name="Ventosa A."/>
        </authorList>
    </citation>
    <scope>NUCLEOTIDE SEQUENCE [LARGE SCALE GENOMIC DNA]</scope>
    <source>
        <strain evidence="4 5">1BSP15-2V2</strain>
    </source>
</reference>
<evidence type="ECO:0000256" key="2">
    <source>
        <dbReference type="SAM" id="Phobius"/>
    </source>
</evidence>
<dbReference type="InterPro" id="IPR046159">
    <property type="entry name" value="DUF6161"/>
</dbReference>
<feature type="domain" description="DUF6161" evidence="3">
    <location>
        <begin position="202"/>
        <end position="412"/>
    </location>
</feature>
<evidence type="ECO:0000259" key="3">
    <source>
        <dbReference type="Pfam" id="PF19658"/>
    </source>
</evidence>
<gene>
    <name evidence="4" type="ORF">J6I44_13930</name>
</gene>
<feature type="coiled-coil region" evidence="1">
    <location>
        <begin position="196"/>
        <end position="271"/>
    </location>
</feature>
<keyword evidence="5" id="KW-1185">Reference proteome</keyword>
<comment type="caution">
    <text evidence="4">The sequence shown here is derived from an EMBL/GenBank/DDBJ whole genome shotgun (WGS) entry which is preliminary data.</text>
</comment>
<dbReference type="EMBL" id="JAGGJA010000009">
    <property type="protein sequence ID" value="MCW9707962.1"/>
    <property type="molecule type" value="Genomic_DNA"/>
</dbReference>
<keyword evidence="2" id="KW-0472">Membrane</keyword>
<keyword evidence="1" id="KW-0175">Coiled coil</keyword>
<keyword evidence="2" id="KW-1133">Transmembrane helix</keyword>
<accession>A0ABT3PQ27</accession>
<dbReference type="SUPFAM" id="SSF103657">
    <property type="entry name" value="BAR/IMD domain-like"/>
    <property type="match status" value="1"/>
</dbReference>
<dbReference type="Proteomes" id="UP001207918">
    <property type="component" value="Unassembled WGS sequence"/>
</dbReference>
<evidence type="ECO:0000313" key="5">
    <source>
        <dbReference type="Proteomes" id="UP001207918"/>
    </source>
</evidence>
<sequence length="426" mass="49891">MTYKALREKISGSDNYEHFKSLNITVNCPHLDFQKQFEGINDIYRFFRQQAQAWEKVNNEIPGTLKNSKNHFSNLRDRIANFVEQNLNVNGNALQNNWRNLSNQLKRRKTMNGGTPIFLAEAPETSYLIEIYNDYPEAFGGLHEFIVTPDNQNIDLRNASPSKLKGYILGYEFRLQDHTEIQQRRDNEKISLGHIRSKYEDYLQQAEKDLQDTIKKTKANYDEYVQAIDELEKAKEESFEKWFGQSKQDFISFFENAKEDAQNLREVYRERLRFAGPVEYWQERASDMKQNGEWWMRWFGGSIILAASSIFLLLWLVPDSMTASLFKGDPEAIKWTLLFVTFISFLAYGVRTFSKLTFSSYHLARDAEEREQLTHIYLALKKDSNVEEEDRHLILQALFSRAETGLLKDDAAPTMPASVLEKFRNI</sequence>
<proteinExistence type="predicted"/>
<name>A0ABT3PQ27_9BACT</name>
<protein>
    <recommendedName>
        <fullName evidence="3">DUF6161 domain-containing protein</fullName>
    </recommendedName>
</protein>
<feature type="transmembrane region" description="Helical" evidence="2">
    <location>
        <begin position="332"/>
        <end position="350"/>
    </location>
</feature>
<dbReference type="RefSeq" id="WP_265766748.1">
    <property type="nucleotide sequence ID" value="NZ_JAGGJA010000009.1"/>
</dbReference>
<dbReference type="Pfam" id="PF19658">
    <property type="entry name" value="DUF6161"/>
    <property type="match status" value="1"/>
</dbReference>